<evidence type="ECO:0000256" key="2">
    <source>
        <dbReference type="ARBA" id="ARBA00023239"/>
    </source>
</evidence>
<feature type="active site" evidence="4">
    <location>
        <position position="84"/>
    </location>
</feature>
<dbReference type="InterPro" id="IPR004235">
    <property type="entry name" value="Scytalone_dehydratase"/>
</dbReference>
<evidence type="ECO:0000313" key="7">
    <source>
        <dbReference type="EMBL" id="KAJ9151952.1"/>
    </source>
</evidence>
<dbReference type="GO" id="GO:0006582">
    <property type="term" value="P:melanin metabolic process"/>
    <property type="evidence" value="ECO:0007669"/>
    <property type="project" value="InterPro"/>
</dbReference>
<dbReference type="EMBL" id="JANBVO010000005">
    <property type="protein sequence ID" value="KAJ9151952.1"/>
    <property type="molecule type" value="Genomic_DNA"/>
</dbReference>
<dbReference type="AlphaFoldDB" id="A0AA38VUJ9"/>
<evidence type="ECO:0000256" key="3">
    <source>
        <dbReference type="PIRNR" id="PIRNR024851"/>
    </source>
</evidence>
<evidence type="ECO:0000256" key="4">
    <source>
        <dbReference type="PIRSR" id="PIRSR024851-50"/>
    </source>
</evidence>
<protein>
    <submittedName>
        <fullName evidence="7">Scytalone dehydratase</fullName>
    </submittedName>
</protein>
<evidence type="ECO:0000259" key="6">
    <source>
        <dbReference type="Pfam" id="PF02982"/>
    </source>
</evidence>
<feature type="domain" description="Scytalone dehydratase-like" evidence="6">
    <location>
        <begin position="10"/>
        <end position="168"/>
    </location>
</feature>
<feature type="binding site" evidence="5">
    <location>
        <position position="130"/>
    </location>
    <ligand>
        <name>substrate</name>
    </ligand>
</feature>
<proteinExistence type="inferred from homology"/>
<keyword evidence="8" id="KW-1185">Reference proteome</keyword>
<feature type="binding site" evidence="5">
    <location>
        <position position="49"/>
    </location>
    <ligand>
        <name>substrate</name>
    </ligand>
</feature>
<dbReference type="InterPro" id="IPR032710">
    <property type="entry name" value="NTF2-like_dom_sf"/>
</dbReference>
<accession>A0AA38VUJ9</accession>
<comment type="similarity">
    <text evidence="1 3">Belongs to the scytalone dehydratase family.</text>
</comment>
<name>A0AA38VUJ9_9PEZI</name>
<evidence type="ECO:0000256" key="5">
    <source>
        <dbReference type="PIRSR" id="PIRSR024851-51"/>
    </source>
</evidence>
<dbReference type="InterPro" id="IPR049884">
    <property type="entry name" value="Scytalone_dh"/>
</dbReference>
<comment type="caution">
    <text evidence="7">The sequence shown here is derived from an EMBL/GenBank/DDBJ whole genome shotgun (WGS) entry which is preliminary data.</text>
</comment>
<dbReference type="SUPFAM" id="SSF54427">
    <property type="entry name" value="NTF2-like"/>
    <property type="match status" value="1"/>
</dbReference>
<dbReference type="PIRSF" id="PIRSF024851">
    <property type="entry name" value="SCD1"/>
    <property type="match status" value="1"/>
</dbReference>
<dbReference type="Gene3D" id="3.10.450.50">
    <property type="match status" value="1"/>
</dbReference>
<gene>
    <name evidence="7" type="ORF">NKR23_g2974</name>
</gene>
<evidence type="ECO:0000256" key="1">
    <source>
        <dbReference type="ARBA" id="ARBA00008584"/>
    </source>
</evidence>
<dbReference type="Proteomes" id="UP001174694">
    <property type="component" value="Unassembled WGS sequence"/>
</dbReference>
<evidence type="ECO:0000313" key="8">
    <source>
        <dbReference type="Proteomes" id="UP001174694"/>
    </source>
</evidence>
<dbReference type="GO" id="GO:0030411">
    <property type="term" value="F:scytalone dehydratase activity"/>
    <property type="evidence" value="ECO:0007669"/>
    <property type="project" value="InterPro"/>
</dbReference>
<feature type="active site" evidence="4">
    <location>
        <position position="109"/>
    </location>
</feature>
<dbReference type="Pfam" id="PF02982">
    <property type="entry name" value="Scytalone_dh"/>
    <property type="match status" value="1"/>
</dbReference>
<keyword evidence="2 3" id="KW-0456">Lyase</keyword>
<organism evidence="7 8">
    <name type="scientific">Pleurostoma richardsiae</name>
    <dbReference type="NCBI Taxonomy" id="41990"/>
    <lineage>
        <taxon>Eukaryota</taxon>
        <taxon>Fungi</taxon>
        <taxon>Dikarya</taxon>
        <taxon>Ascomycota</taxon>
        <taxon>Pezizomycotina</taxon>
        <taxon>Sordariomycetes</taxon>
        <taxon>Sordariomycetidae</taxon>
        <taxon>Calosphaeriales</taxon>
        <taxon>Pleurostomataceae</taxon>
        <taxon>Pleurostoma</taxon>
    </lineage>
</organism>
<feature type="binding site" evidence="5">
    <location>
        <position position="52"/>
    </location>
    <ligand>
        <name>substrate</name>
    </ligand>
</feature>
<sequence>MGSMPVNDQISFEDYLGLNAAVYEWADSYDSKDWKRLSRCIAPTLRIDYRSFLDKLWEAMPADEFVSMISDPAVLGNPLLRTQHFIGGTRWEKVSDTEVIGYHQLRVPHQVYVDETLKDVKVKGHAHSANKHWYRKVDGVWKFAGLAPDIRWFEDDFDKVFADGREAFGDEKVEKVEQAADLAAVVCQ</sequence>
<reference evidence="7" key="1">
    <citation type="submission" date="2022-07" db="EMBL/GenBank/DDBJ databases">
        <title>Fungi with potential for degradation of polypropylene.</title>
        <authorList>
            <person name="Gostincar C."/>
        </authorList>
    </citation>
    <scope>NUCLEOTIDE SEQUENCE</scope>
    <source>
        <strain evidence="7">EXF-13308</strain>
    </source>
</reference>
<feature type="binding site" evidence="5">
    <location>
        <position position="29"/>
    </location>
    <ligand>
        <name>substrate</name>
    </ligand>
</feature>